<dbReference type="AlphaFoldDB" id="A0A8I6RFD4"/>
<organism evidence="1 2">
    <name type="scientific">Cimex lectularius</name>
    <name type="common">Bed bug</name>
    <name type="synonym">Acanthia lectularia</name>
    <dbReference type="NCBI Taxonomy" id="79782"/>
    <lineage>
        <taxon>Eukaryota</taxon>
        <taxon>Metazoa</taxon>
        <taxon>Ecdysozoa</taxon>
        <taxon>Arthropoda</taxon>
        <taxon>Hexapoda</taxon>
        <taxon>Insecta</taxon>
        <taxon>Pterygota</taxon>
        <taxon>Neoptera</taxon>
        <taxon>Paraneoptera</taxon>
        <taxon>Hemiptera</taxon>
        <taxon>Heteroptera</taxon>
        <taxon>Panheteroptera</taxon>
        <taxon>Cimicomorpha</taxon>
        <taxon>Cimicidae</taxon>
        <taxon>Cimex</taxon>
    </lineage>
</organism>
<proteinExistence type="predicted"/>
<reference evidence="1" key="1">
    <citation type="submission" date="2022-01" db="UniProtKB">
        <authorList>
            <consortium name="EnsemblMetazoa"/>
        </authorList>
    </citation>
    <scope>IDENTIFICATION</scope>
</reference>
<evidence type="ECO:0000313" key="1">
    <source>
        <dbReference type="EnsemblMetazoa" id="XP_014245137.1"/>
    </source>
</evidence>
<dbReference type="EnsemblMetazoa" id="XM_014389651.2">
    <property type="protein sequence ID" value="XP_014245137.1"/>
    <property type="gene ID" value="LOC106664192"/>
</dbReference>
<name>A0A8I6RFD4_CIMLE</name>
<dbReference type="Proteomes" id="UP000494040">
    <property type="component" value="Unassembled WGS sequence"/>
</dbReference>
<keyword evidence="2" id="KW-1185">Reference proteome</keyword>
<accession>A0A8I6RFD4</accession>
<dbReference type="GeneID" id="106664192"/>
<protein>
    <submittedName>
        <fullName evidence="1">Uncharacterized protein</fullName>
    </submittedName>
</protein>
<dbReference type="RefSeq" id="XP_014245137.1">
    <property type="nucleotide sequence ID" value="XM_014389651.2"/>
</dbReference>
<dbReference type="KEGG" id="clec:106664192"/>
<evidence type="ECO:0000313" key="2">
    <source>
        <dbReference type="Proteomes" id="UP000494040"/>
    </source>
</evidence>
<sequence>MFLFICYHYRMDFSSIPCTSVDGALIEFLLSNDEIIFPGSLSEFNSIPQITLIDEEIPTEETKKCARSPEKITTPKEEHIINENVLENLHQFSYDSNFEEANKFDAEFEQTHKGKGKGKSIRKRYADLKKKNAKNSVKKSLERKIKNTRLRLSTALLKRN</sequence>